<keyword evidence="3" id="KW-1185">Reference proteome</keyword>
<evidence type="ECO:0008006" key="4">
    <source>
        <dbReference type="Google" id="ProtNLM"/>
    </source>
</evidence>
<evidence type="ECO:0000313" key="3">
    <source>
        <dbReference type="Proteomes" id="UP000516428"/>
    </source>
</evidence>
<dbReference type="KEGG" id="sxn:IAG42_29240"/>
<evidence type="ECO:0000313" key="2">
    <source>
        <dbReference type="EMBL" id="QNS09008.1"/>
    </source>
</evidence>
<feature type="compositionally biased region" description="Pro residues" evidence="1">
    <location>
        <begin position="966"/>
        <end position="978"/>
    </location>
</feature>
<dbReference type="Proteomes" id="UP000516428">
    <property type="component" value="Chromosome"/>
</dbReference>
<accession>A0A7H1BJV3</accession>
<gene>
    <name evidence="2" type="ORF">IAG42_29240</name>
</gene>
<feature type="region of interest" description="Disordered" evidence="1">
    <location>
        <begin position="960"/>
        <end position="979"/>
    </location>
</feature>
<sequence length="1667" mass="178213">MNDDQQTHDTGVLLEAGAVLLPGTHRGEDADELTVRAYEHPVLEGRTVVRLVPGTLGDAEDLALDFLGLTRTALHDGLGQVRRETLGFPAWALVHDPANGHHALALVKDVERFSRMAKSRAGAAKEGFEALGERLGRSVPHFLPTFYEEAGRAFLRHENTTYAAQFFGKAREAERVHSLTVDEARQRAVFLEFAFAGALTVKALKEHVADLTARLSAEDAWLQYRQLVVERCGAGMPPYAALPQDARKLIKAAGLDRVTEETALLADLLASPAVVRAPASFWTAYQATLVVLAKERPEVRARLLEFVPTGLGRGAAAEQQWLGLLTESGAEELLTGPAAGAEVSASDWLTRWAAHLQGGYRGRRRTPLTYALVERMAPRLIADGSPVDLDKASTQWASRIDLDLLDLCLALGVPVTDPRRHTNPHSSDRNRVLGLGEWLDGGSEGRRDLAALAADEHYGPLLRADVGHSRWNDKLHLRTVVGHPVLRGVLSTWLDERTDAYVAAAGLPGAEMVLNQLNRFRAVAAEVNPEAVDRVRRHDLSRNLARTLRAGLFDELGWPALEEAMHRLGPAPKENGRGGIRVTEAWPALIVSHRDKAVVAGPDGVLAEHDLRVPKEADRWTDPAFRYVDGDLLVMWREDGRSRAYWTSRPGDVFALSAPHTVFFHHRDRGAGLPLPAGGRTTGRRPLHAGDTQLTEEERVIGDGTGHWRLRTTSAGSSWIEYDAATGAVGRASLPAFFAAAVRDGSSLRPADCELLPMQPGLEETPLGTDGTVLGRWVRSDGDTLTAGTPDGTTVTLPDGLGAIPVGALRLPGSAPVLAHQGGLVALYEEGATKAAGPLVAAHPGSPGGRFAAGTVLVPPLPFWHLLRVRDEAGSKALRDCTDELAASLVDTLAGIMDEHIAATGGERSEEQRAQDRQDLADATSAAVARALPGITDFALLAGVTSVALVPVGLRATARRYTDPEPAGPSAPAAPRPPQAMYADFSPEHGGDTTLLSAVRAALGHTVTGYWSGDEPTVLRHVKAVNDVLGGTPAHGPAPHPDTRPLAEGWTRDPGTVPSTSSGWPQLLDRLPVLATRAAAPSLFEGERAALLHLFEAVAAGPLGAGGGTLRVVRLREPLPGKNGSPVRRGEVHRQGERTLVFLEAESLYGEDRGQFLAWRALEHDPSGVFGAVGHFTVHAATPVGAGVTSERLTELATLLRTHGPAQWDAQAVDRLAAAPGCGPAQAALLLTGRPTGTLTTTDMAECRELTGLTRGQIEDGEERLRALPFDERCEIAAALLPEDLTALWRTGLDTDAAHTAWTERFGTLVRLPEGGDADVLDLPATEAVLNPARQAWLTRTTTQRLDENGRLRAEDSSAVPNRRTLTGAVEGLATLAYGLPYGHPLRARLPEGLDALRERLADPGLLLDADLSWAAEGRLTTAARLRKAYGMPEAGGAEADGMTRAGTAFVLHPWYAENEGTLLRPAGLTGTDDPAVGLAEGIARSSAGLFVRRIAAVRGDELARTLAADGGFEGYAQDPARSVPELVTEVAETHGIGADAAALYLQLLALPDPTDRNVARWTGWKPARLKKARAELAATDLVVEAKRARAGRALFLPGGWLALKSPALPVEAWKSGLYPVPGDSRAVPMLPVPELFAVAWQRVRSGDVPAYEELTTRATSKGRRRG</sequence>
<name>A0A7H1BJV3_9ACTN</name>
<protein>
    <recommendedName>
        <fullName evidence="4">DNA-binding protein</fullName>
    </recommendedName>
</protein>
<reference evidence="2 3" key="1">
    <citation type="submission" date="2020-09" db="EMBL/GenBank/DDBJ databases">
        <title>A novel species.</title>
        <authorList>
            <person name="Gao J."/>
        </authorList>
    </citation>
    <scope>NUCLEOTIDE SEQUENCE [LARGE SCALE GENOMIC DNA]</scope>
    <source>
        <strain evidence="2 3">CRXT-Y-14</strain>
    </source>
</reference>
<organism evidence="2 3">
    <name type="scientific">Streptomyces xanthii</name>
    <dbReference type="NCBI Taxonomy" id="2768069"/>
    <lineage>
        <taxon>Bacteria</taxon>
        <taxon>Bacillati</taxon>
        <taxon>Actinomycetota</taxon>
        <taxon>Actinomycetes</taxon>
        <taxon>Kitasatosporales</taxon>
        <taxon>Streptomycetaceae</taxon>
        <taxon>Streptomyces</taxon>
    </lineage>
</organism>
<proteinExistence type="predicted"/>
<dbReference type="EMBL" id="CP061281">
    <property type="protein sequence ID" value="QNS09008.1"/>
    <property type="molecule type" value="Genomic_DNA"/>
</dbReference>
<evidence type="ECO:0000256" key="1">
    <source>
        <dbReference type="SAM" id="MobiDB-lite"/>
    </source>
</evidence>